<dbReference type="RefSeq" id="WP_379014090.1">
    <property type="nucleotide sequence ID" value="NZ_JBHSDC010000019.1"/>
</dbReference>
<organism evidence="1 2">
    <name type="scientific">Parasediminibacterium paludis</name>
    <dbReference type="NCBI Taxonomy" id="908966"/>
    <lineage>
        <taxon>Bacteria</taxon>
        <taxon>Pseudomonadati</taxon>
        <taxon>Bacteroidota</taxon>
        <taxon>Chitinophagia</taxon>
        <taxon>Chitinophagales</taxon>
        <taxon>Chitinophagaceae</taxon>
        <taxon>Parasediminibacterium</taxon>
    </lineage>
</organism>
<dbReference type="Proteomes" id="UP001595906">
    <property type="component" value="Unassembled WGS sequence"/>
</dbReference>
<name>A0ABV8PYI7_9BACT</name>
<sequence>MKKNLLALICACCLLSCENDVQEVKDLGKRNPGIEEGKKIESFLSNDGKVKARLVAPVLFRYTNDSGKIEFPKSLHVDFYDSLATVESQLNAKYGKYFENDNKVFLKDSVIVFNRHGDTLWCDELWWNQLTGTFYTDKPATIYKYGQQKIKGQLGLVADQNFKWFTLNKVGKVNTGTDNFINVPDSSY</sequence>
<keyword evidence="2" id="KW-1185">Reference proteome</keyword>
<proteinExistence type="predicted"/>
<dbReference type="Gene3D" id="2.60.450.10">
    <property type="entry name" value="Lipopolysaccharide (LPS) transport protein A like domain"/>
    <property type="match status" value="1"/>
</dbReference>
<dbReference type="NCBIfam" id="TIGR04409">
    <property type="entry name" value="LptC_YrbK"/>
    <property type="match status" value="1"/>
</dbReference>
<dbReference type="InterPro" id="IPR026265">
    <property type="entry name" value="LptC"/>
</dbReference>
<protein>
    <submittedName>
        <fullName evidence="1">LPS export ABC transporter periplasmic protein LptC</fullName>
    </submittedName>
</protein>
<accession>A0ABV8PYI7</accession>
<evidence type="ECO:0000313" key="1">
    <source>
        <dbReference type="EMBL" id="MFC4232295.1"/>
    </source>
</evidence>
<dbReference type="EMBL" id="JBHSDC010000019">
    <property type="protein sequence ID" value="MFC4232295.1"/>
    <property type="molecule type" value="Genomic_DNA"/>
</dbReference>
<comment type="caution">
    <text evidence="1">The sequence shown here is derived from an EMBL/GenBank/DDBJ whole genome shotgun (WGS) entry which is preliminary data.</text>
</comment>
<gene>
    <name evidence="1" type="primary">lptC</name>
    <name evidence="1" type="ORF">ACFOW1_10360</name>
</gene>
<evidence type="ECO:0000313" key="2">
    <source>
        <dbReference type="Proteomes" id="UP001595906"/>
    </source>
</evidence>
<dbReference type="InterPro" id="IPR010664">
    <property type="entry name" value="LipoPS_assembly_LptC-rel"/>
</dbReference>
<dbReference type="Pfam" id="PF06835">
    <property type="entry name" value="LptC"/>
    <property type="match status" value="1"/>
</dbReference>
<reference evidence="2" key="1">
    <citation type="journal article" date="2019" name="Int. J. Syst. Evol. Microbiol.">
        <title>The Global Catalogue of Microorganisms (GCM) 10K type strain sequencing project: providing services to taxonomists for standard genome sequencing and annotation.</title>
        <authorList>
            <consortium name="The Broad Institute Genomics Platform"/>
            <consortium name="The Broad Institute Genome Sequencing Center for Infectious Disease"/>
            <person name="Wu L."/>
            <person name="Ma J."/>
        </authorList>
    </citation>
    <scope>NUCLEOTIDE SEQUENCE [LARGE SCALE GENOMIC DNA]</scope>
    <source>
        <strain evidence="2">CECT 8010</strain>
    </source>
</reference>